<evidence type="ECO:0000256" key="2">
    <source>
        <dbReference type="ARBA" id="ARBA00005236"/>
    </source>
</evidence>
<dbReference type="AlphaFoldDB" id="A0A9D9DED9"/>
<dbReference type="PANTHER" id="PTHR30489">
    <property type="entry name" value="LIPOPROTEIN-RELEASING SYSTEM TRANSMEMBRANE PROTEIN LOLE"/>
    <property type="match status" value="1"/>
</dbReference>
<keyword evidence="4 7" id="KW-0812">Transmembrane</keyword>
<dbReference type="Pfam" id="PF12704">
    <property type="entry name" value="MacB_PCD"/>
    <property type="match status" value="1"/>
</dbReference>
<proteinExistence type="inferred from homology"/>
<evidence type="ECO:0000256" key="4">
    <source>
        <dbReference type="ARBA" id="ARBA00022692"/>
    </source>
</evidence>
<evidence type="ECO:0000256" key="7">
    <source>
        <dbReference type="SAM" id="Phobius"/>
    </source>
</evidence>
<dbReference type="Pfam" id="PF02687">
    <property type="entry name" value="FtsX"/>
    <property type="match status" value="1"/>
</dbReference>
<comment type="subcellular location">
    <subcellularLocation>
        <location evidence="1">Cell membrane</location>
        <topology evidence="1">Multi-pass membrane protein</topology>
    </subcellularLocation>
</comment>
<evidence type="ECO:0000256" key="1">
    <source>
        <dbReference type="ARBA" id="ARBA00004651"/>
    </source>
</evidence>
<feature type="domain" description="ABC3 transporter permease C-terminal" evidence="8">
    <location>
        <begin position="315"/>
        <end position="448"/>
    </location>
</feature>
<accession>A0A9D9DED9</accession>
<dbReference type="EMBL" id="JADINH010000182">
    <property type="protein sequence ID" value="MBO8416547.1"/>
    <property type="molecule type" value="Genomic_DNA"/>
</dbReference>
<protein>
    <submittedName>
        <fullName evidence="10">ABC transporter permease</fullName>
    </submittedName>
</protein>
<evidence type="ECO:0000313" key="10">
    <source>
        <dbReference type="EMBL" id="MBO8416547.1"/>
    </source>
</evidence>
<name>A0A9D9DED9_9GAMM</name>
<keyword evidence="6 7" id="KW-0472">Membrane</keyword>
<keyword evidence="3" id="KW-1003">Cell membrane</keyword>
<evidence type="ECO:0000256" key="5">
    <source>
        <dbReference type="ARBA" id="ARBA00022989"/>
    </source>
</evidence>
<feature type="transmembrane region" description="Helical" evidence="7">
    <location>
        <begin position="22"/>
        <end position="49"/>
    </location>
</feature>
<keyword evidence="5 7" id="KW-1133">Transmembrane helix</keyword>
<organism evidence="10 11">
    <name type="scientific">Candidatus Avisuccinivibrio stercorigallinarum</name>
    <dbReference type="NCBI Taxonomy" id="2840704"/>
    <lineage>
        <taxon>Bacteria</taxon>
        <taxon>Pseudomonadati</taxon>
        <taxon>Pseudomonadota</taxon>
        <taxon>Gammaproteobacteria</taxon>
        <taxon>Aeromonadales</taxon>
        <taxon>Succinivibrionaceae</taxon>
        <taxon>Succinivibrionaceae incertae sedis</taxon>
        <taxon>Candidatus Avisuccinivibrio</taxon>
    </lineage>
</organism>
<feature type="transmembrane region" description="Helical" evidence="7">
    <location>
        <begin position="421"/>
        <end position="441"/>
    </location>
</feature>
<dbReference type="Proteomes" id="UP000823631">
    <property type="component" value="Unassembled WGS sequence"/>
</dbReference>
<evidence type="ECO:0000259" key="8">
    <source>
        <dbReference type="Pfam" id="PF02687"/>
    </source>
</evidence>
<evidence type="ECO:0000256" key="6">
    <source>
        <dbReference type="ARBA" id="ARBA00023136"/>
    </source>
</evidence>
<comment type="caution">
    <text evidence="10">The sequence shown here is derived from an EMBL/GenBank/DDBJ whole genome shotgun (WGS) entry which is preliminary data.</text>
</comment>
<evidence type="ECO:0000313" key="11">
    <source>
        <dbReference type="Proteomes" id="UP000823631"/>
    </source>
</evidence>
<dbReference type="GO" id="GO:0098797">
    <property type="term" value="C:plasma membrane protein complex"/>
    <property type="evidence" value="ECO:0007669"/>
    <property type="project" value="TreeGrafter"/>
</dbReference>
<comment type="similarity">
    <text evidence="2">Belongs to the ABC-4 integral membrane protein family. LolC/E subfamily.</text>
</comment>
<evidence type="ECO:0000259" key="9">
    <source>
        <dbReference type="Pfam" id="PF12704"/>
    </source>
</evidence>
<reference evidence="10" key="2">
    <citation type="journal article" date="2021" name="PeerJ">
        <title>Extensive microbial diversity within the chicken gut microbiome revealed by metagenomics and culture.</title>
        <authorList>
            <person name="Gilroy R."/>
            <person name="Ravi A."/>
            <person name="Getino M."/>
            <person name="Pursley I."/>
            <person name="Horton D.L."/>
            <person name="Alikhan N.F."/>
            <person name="Baker D."/>
            <person name="Gharbi K."/>
            <person name="Hall N."/>
            <person name="Watson M."/>
            <person name="Adriaenssens E.M."/>
            <person name="Foster-Nyarko E."/>
            <person name="Jarju S."/>
            <person name="Secka A."/>
            <person name="Antonio M."/>
            <person name="Oren A."/>
            <person name="Chaudhuri R.R."/>
            <person name="La Ragione R."/>
            <person name="Hildebrand F."/>
            <person name="Pallen M.J."/>
        </authorList>
    </citation>
    <scope>NUCLEOTIDE SEQUENCE</scope>
    <source>
        <strain evidence="10">17213</strain>
    </source>
</reference>
<feature type="domain" description="MacB-like periplasmic core" evidence="9">
    <location>
        <begin position="30"/>
        <end position="191"/>
    </location>
</feature>
<gene>
    <name evidence="10" type="ORF">IAB19_09220</name>
</gene>
<dbReference type="InterPro" id="IPR025857">
    <property type="entry name" value="MacB_PCD"/>
</dbReference>
<dbReference type="InterPro" id="IPR003838">
    <property type="entry name" value="ABC3_permease_C"/>
</dbReference>
<dbReference type="InterPro" id="IPR051447">
    <property type="entry name" value="Lipoprotein-release_system"/>
</dbReference>
<dbReference type="PANTHER" id="PTHR30489:SF0">
    <property type="entry name" value="LIPOPROTEIN-RELEASING SYSTEM TRANSMEMBRANE PROTEIN LOLE"/>
    <property type="match status" value="1"/>
</dbReference>
<sequence>MLNLPLPLALGLRFFKSKRRAVLARFMSTAAAAGIAVGVFALIVGLSAMNGFERELKNRVLSVIPSAQIKVQQGSFHAADQILNALKAQPEITAAAPVIELEAVFSNGRDFVPGMLYGVDPRLQEEVTALSPFLSVGLDALSGTAQQPQLDENSDSTSASTSDSALKVILGERIAERLNLQVGDELKLYVNTAPAAGAACTAYDAGAAGDSGSSFGRDLFKSPAVITLKLAGTLKIGGQLDSALAFSDLKALQQASGIKGPNQIQLKTASLLQAQAQAYKAASAVLTEPAYVTSWLSSQGKLYHDIQMIRGIMYLAMLLVMAVACFNIVSNLIMAVSEKQREIAILLTMGAGRRLIVQAFCVMGLLSGLRGIVIGLVLGCACSLWLTPITAFIENLLGVKFLNEEIYFISFIPAELSLKDVMLVFSCALAMSLAASIYPAVKAASVQPAAQLNG</sequence>
<feature type="transmembrane region" description="Helical" evidence="7">
    <location>
        <begin position="373"/>
        <end position="393"/>
    </location>
</feature>
<dbReference type="GO" id="GO:0044874">
    <property type="term" value="P:lipoprotein localization to outer membrane"/>
    <property type="evidence" value="ECO:0007669"/>
    <property type="project" value="TreeGrafter"/>
</dbReference>
<evidence type="ECO:0000256" key="3">
    <source>
        <dbReference type="ARBA" id="ARBA00022475"/>
    </source>
</evidence>
<reference evidence="10" key="1">
    <citation type="submission" date="2020-10" db="EMBL/GenBank/DDBJ databases">
        <authorList>
            <person name="Gilroy R."/>
        </authorList>
    </citation>
    <scope>NUCLEOTIDE SEQUENCE</scope>
    <source>
        <strain evidence="10">17213</strain>
    </source>
</reference>
<feature type="transmembrane region" description="Helical" evidence="7">
    <location>
        <begin position="311"/>
        <end position="337"/>
    </location>
</feature>